<protein>
    <submittedName>
        <fullName evidence="1">Uncharacterized protein</fullName>
    </submittedName>
</protein>
<sequence length="127" mass="14401">MKYSKTRWSLVETQTDFQSEMRFCVRNSQGVLSHVSHLIPKPLVCIAHNEQGEFQDSNPDPTTIVVSSLDGNFTASLRIASCGKRYQRPCDEDLNPEVNKYVLVSLFQARFPLASTKHPSWVTSAQR</sequence>
<dbReference type="Proteomes" id="UP000008177">
    <property type="component" value="Unplaced contigs"/>
</dbReference>
<reference evidence="2" key="1">
    <citation type="journal article" date="2011" name="PLoS Genet.">
        <title>Genomic analysis of the necrotrophic fungal pathogens Sclerotinia sclerotiorum and Botrytis cinerea.</title>
        <authorList>
            <person name="Amselem J."/>
            <person name="Cuomo C.A."/>
            <person name="van Kan J.A."/>
            <person name="Viaud M."/>
            <person name="Benito E.P."/>
            <person name="Couloux A."/>
            <person name="Coutinho P.M."/>
            <person name="de Vries R.P."/>
            <person name="Dyer P.S."/>
            <person name="Fillinger S."/>
            <person name="Fournier E."/>
            <person name="Gout L."/>
            <person name="Hahn M."/>
            <person name="Kohn L."/>
            <person name="Lapalu N."/>
            <person name="Plummer K.M."/>
            <person name="Pradier J.M."/>
            <person name="Quevillon E."/>
            <person name="Sharon A."/>
            <person name="Simon A."/>
            <person name="ten Have A."/>
            <person name="Tudzynski B."/>
            <person name="Tudzynski P."/>
            <person name="Wincker P."/>
            <person name="Andrew M."/>
            <person name="Anthouard V."/>
            <person name="Beever R.E."/>
            <person name="Beffa R."/>
            <person name="Benoit I."/>
            <person name="Bouzid O."/>
            <person name="Brault B."/>
            <person name="Chen Z."/>
            <person name="Choquer M."/>
            <person name="Collemare J."/>
            <person name="Cotton P."/>
            <person name="Danchin E.G."/>
            <person name="Da Silva C."/>
            <person name="Gautier A."/>
            <person name="Giraud C."/>
            <person name="Giraud T."/>
            <person name="Gonzalez C."/>
            <person name="Grossetete S."/>
            <person name="Guldener U."/>
            <person name="Henrissat B."/>
            <person name="Howlett B.J."/>
            <person name="Kodira C."/>
            <person name="Kretschmer M."/>
            <person name="Lappartient A."/>
            <person name="Leroch M."/>
            <person name="Levis C."/>
            <person name="Mauceli E."/>
            <person name="Neuveglise C."/>
            <person name="Oeser B."/>
            <person name="Pearson M."/>
            <person name="Poulain J."/>
            <person name="Poussereau N."/>
            <person name="Quesneville H."/>
            <person name="Rascle C."/>
            <person name="Schumacher J."/>
            <person name="Segurens B."/>
            <person name="Sexton A."/>
            <person name="Silva E."/>
            <person name="Sirven C."/>
            <person name="Soanes D.M."/>
            <person name="Talbot N.J."/>
            <person name="Templeton M."/>
            <person name="Yandava C."/>
            <person name="Yarden O."/>
            <person name="Zeng Q."/>
            <person name="Rollins J.A."/>
            <person name="Lebrun M.H."/>
            <person name="Dickman M."/>
        </authorList>
    </citation>
    <scope>NUCLEOTIDE SEQUENCE [LARGE SCALE GENOMIC DNA]</scope>
    <source>
        <strain evidence="2">T4</strain>
    </source>
</reference>
<proteinExistence type="predicted"/>
<evidence type="ECO:0000313" key="1">
    <source>
        <dbReference type="EMBL" id="CCD43520.1"/>
    </source>
</evidence>
<name>G2XS83_BOTF4</name>
<accession>G2XS83</accession>
<dbReference type="HOGENOM" id="CLU_1970192_0_0_1"/>
<evidence type="ECO:0000313" key="2">
    <source>
        <dbReference type="Proteomes" id="UP000008177"/>
    </source>
</evidence>
<organism evidence="1 2">
    <name type="scientific">Botryotinia fuckeliana (strain T4)</name>
    <name type="common">Noble rot fungus</name>
    <name type="synonym">Botrytis cinerea</name>
    <dbReference type="NCBI Taxonomy" id="999810"/>
    <lineage>
        <taxon>Eukaryota</taxon>
        <taxon>Fungi</taxon>
        <taxon>Dikarya</taxon>
        <taxon>Ascomycota</taxon>
        <taxon>Pezizomycotina</taxon>
        <taxon>Leotiomycetes</taxon>
        <taxon>Helotiales</taxon>
        <taxon>Sclerotiniaceae</taxon>
        <taxon>Botrytis</taxon>
    </lineage>
</organism>
<dbReference type="AlphaFoldDB" id="G2XS83"/>
<gene>
    <name evidence="1" type="ORF">BofuT4_P011960.1</name>
</gene>
<dbReference type="EMBL" id="FQ790260">
    <property type="protein sequence ID" value="CCD43520.1"/>
    <property type="molecule type" value="Genomic_DNA"/>
</dbReference>
<dbReference type="InParanoid" id="G2XS83"/>